<dbReference type="SMART" id="SM00346">
    <property type="entry name" value="HTH_ICLR"/>
    <property type="match status" value="1"/>
</dbReference>
<evidence type="ECO:0000256" key="2">
    <source>
        <dbReference type="ARBA" id="ARBA00023125"/>
    </source>
</evidence>
<gene>
    <name evidence="6" type="ORF">KO481_13055</name>
</gene>
<evidence type="ECO:0000313" key="7">
    <source>
        <dbReference type="Proteomes" id="UP000733379"/>
    </source>
</evidence>
<dbReference type="Gene3D" id="3.30.450.40">
    <property type="match status" value="1"/>
</dbReference>
<evidence type="ECO:0000256" key="3">
    <source>
        <dbReference type="ARBA" id="ARBA00023163"/>
    </source>
</evidence>
<keyword evidence="1" id="KW-0805">Transcription regulation</keyword>
<protein>
    <submittedName>
        <fullName evidence="6">IclR family transcriptional regulator</fullName>
    </submittedName>
</protein>
<dbReference type="InterPro" id="IPR005471">
    <property type="entry name" value="Tscrpt_reg_IclR_N"/>
</dbReference>
<dbReference type="InterPro" id="IPR050707">
    <property type="entry name" value="HTH_MetabolicPath_Reg"/>
</dbReference>
<dbReference type="InterPro" id="IPR014757">
    <property type="entry name" value="Tscrpt_reg_IclR_C"/>
</dbReference>
<dbReference type="Pfam" id="PF09339">
    <property type="entry name" value="HTH_IclR"/>
    <property type="match status" value="1"/>
</dbReference>
<accession>A0ABS6AWP3</accession>
<sequence>MNQPVTASVLENSQLPPSMIERMSLILDTFPYRTSRLTLDDVTRATRLPRSTAHRIIEQMIRVRWLDRTSLGYSLGPRALRVGSNDDSNALRSAAAPLLHALMLRTGMTVHLATLDKGQVHFLDKMGGHFATSVPSRVGATAPAHATALGKAMLACLTPEDVDRHVADTMTRSTAKTITDINLLHKQLSAIRDRNGIAYAHGECFDDISCTAVAIRTPLDSTLGAISLTGKDDAQLERVGPLVLDAARQVTAAIFHQP</sequence>
<dbReference type="PROSITE" id="PS51078">
    <property type="entry name" value="ICLR_ED"/>
    <property type="match status" value="1"/>
</dbReference>
<dbReference type="Pfam" id="PF01614">
    <property type="entry name" value="IclR_C"/>
    <property type="match status" value="1"/>
</dbReference>
<proteinExistence type="predicted"/>
<keyword evidence="2" id="KW-0238">DNA-binding</keyword>
<dbReference type="SUPFAM" id="SSF55781">
    <property type="entry name" value="GAF domain-like"/>
    <property type="match status" value="1"/>
</dbReference>
<name>A0ABS6AWP3_9NOCA</name>
<dbReference type="SUPFAM" id="SSF46785">
    <property type="entry name" value="Winged helix' DNA-binding domain"/>
    <property type="match status" value="1"/>
</dbReference>
<reference evidence="6 7" key="1">
    <citation type="submission" date="2021-06" db="EMBL/GenBank/DDBJ databases">
        <title>Actinomycetes sequencing.</title>
        <authorList>
            <person name="Shan Q."/>
        </authorList>
    </citation>
    <scope>NUCLEOTIDE SEQUENCE [LARGE SCALE GENOMIC DNA]</scope>
    <source>
        <strain evidence="6 7">NEAU-G5</strain>
    </source>
</reference>
<dbReference type="PANTHER" id="PTHR30136:SF24">
    <property type="entry name" value="HTH-TYPE TRANSCRIPTIONAL REPRESSOR ALLR"/>
    <property type="match status" value="1"/>
</dbReference>
<comment type="caution">
    <text evidence="6">The sequence shown here is derived from an EMBL/GenBank/DDBJ whole genome shotgun (WGS) entry which is preliminary data.</text>
</comment>
<keyword evidence="7" id="KW-1185">Reference proteome</keyword>
<dbReference type="Gene3D" id="1.10.10.10">
    <property type="entry name" value="Winged helix-like DNA-binding domain superfamily/Winged helix DNA-binding domain"/>
    <property type="match status" value="1"/>
</dbReference>
<dbReference type="InterPro" id="IPR036390">
    <property type="entry name" value="WH_DNA-bd_sf"/>
</dbReference>
<dbReference type="InterPro" id="IPR029016">
    <property type="entry name" value="GAF-like_dom_sf"/>
</dbReference>
<evidence type="ECO:0000259" key="5">
    <source>
        <dbReference type="PROSITE" id="PS51078"/>
    </source>
</evidence>
<evidence type="ECO:0000256" key="1">
    <source>
        <dbReference type="ARBA" id="ARBA00023015"/>
    </source>
</evidence>
<dbReference type="PROSITE" id="PS51077">
    <property type="entry name" value="HTH_ICLR"/>
    <property type="match status" value="1"/>
</dbReference>
<feature type="domain" description="HTH iclR-type" evidence="4">
    <location>
        <begin position="17"/>
        <end position="77"/>
    </location>
</feature>
<dbReference type="Proteomes" id="UP000733379">
    <property type="component" value="Unassembled WGS sequence"/>
</dbReference>
<organism evidence="6 7">
    <name type="scientific">Nocardia albiluteola</name>
    <dbReference type="NCBI Taxonomy" id="2842303"/>
    <lineage>
        <taxon>Bacteria</taxon>
        <taxon>Bacillati</taxon>
        <taxon>Actinomycetota</taxon>
        <taxon>Actinomycetes</taxon>
        <taxon>Mycobacteriales</taxon>
        <taxon>Nocardiaceae</taxon>
        <taxon>Nocardia</taxon>
    </lineage>
</organism>
<feature type="domain" description="IclR-ED" evidence="5">
    <location>
        <begin position="78"/>
        <end position="256"/>
    </location>
</feature>
<dbReference type="InterPro" id="IPR036388">
    <property type="entry name" value="WH-like_DNA-bd_sf"/>
</dbReference>
<dbReference type="PANTHER" id="PTHR30136">
    <property type="entry name" value="HELIX-TURN-HELIX TRANSCRIPTIONAL REGULATOR, ICLR FAMILY"/>
    <property type="match status" value="1"/>
</dbReference>
<keyword evidence="3" id="KW-0804">Transcription</keyword>
<evidence type="ECO:0000313" key="6">
    <source>
        <dbReference type="EMBL" id="MBU3062447.1"/>
    </source>
</evidence>
<dbReference type="EMBL" id="JAHKNI010000003">
    <property type="protein sequence ID" value="MBU3062447.1"/>
    <property type="molecule type" value="Genomic_DNA"/>
</dbReference>
<evidence type="ECO:0000259" key="4">
    <source>
        <dbReference type="PROSITE" id="PS51077"/>
    </source>
</evidence>